<dbReference type="FunFam" id="3.40.50.300:FF:000025">
    <property type="entry name" value="ATP-dependent Clp protease subunit"/>
    <property type="match status" value="1"/>
</dbReference>
<evidence type="ECO:0000256" key="1">
    <source>
        <dbReference type="ARBA" id="ARBA00004496"/>
    </source>
</evidence>
<dbReference type="Pfam" id="PF02861">
    <property type="entry name" value="Clp_N"/>
    <property type="match status" value="1"/>
</dbReference>
<dbReference type="CDD" id="cd00009">
    <property type="entry name" value="AAA"/>
    <property type="match status" value="1"/>
</dbReference>
<dbReference type="InterPro" id="IPR003593">
    <property type="entry name" value="AAA+_ATPase"/>
</dbReference>
<evidence type="ECO:0000256" key="5">
    <source>
        <dbReference type="ARBA" id="ARBA00022741"/>
    </source>
</evidence>
<evidence type="ECO:0000256" key="8">
    <source>
        <dbReference type="ARBA" id="ARBA00023186"/>
    </source>
</evidence>
<evidence type="ECO:0000256" key="12">
    <source>
        <dbReference type="RuleBase" id="RU004432"/>
    </source>
</evidence>
<dbReference type="InterPro" id="IPR028299">
    <property type="entry name" value="ClpA/B_CS2"/>
</dbReference>
<dbReference type="InterPro" id="IPR050130">
    <property type="entry name" value="ClpA_ClpB"/>
</dbReference>
<dbReference type="Pfam" id="PF07724">
    <property type="entry name" value="AAA_2"/>
    <property type="match status" value="1"/>
</dbReference>
<dbReference type="SMART" id="SM01086">
    <property type="entry name" value="ClpB_D2-small"/>
    <property type="match status" value="1"/>
</dbReference>
<evidence type="ECO:0000256" key="9">
    <source>
        <dbReference type="ARBA" id="ARBA00025613"/>
    </source>
</evidence>
<dbReference type="PANTHER" id="PTHR11638:SF18">
    <property type="entry name" value="HEAT SHOCK PROTEIN 104"/>
    <property type="match status" value="1"/>
</dbReference>
<dbReference type="NCBIfam" id="TIGR03346">
    <property type="entry name" value="chaperone_ClpB"/>
    <property type="match status" value="1"/>
</dbReference>
<evidence type="ECO:0000256" key="11">
    <source>
        <dbReference type="PROSITE-ProRule" id="PRU01251"/>
    </source>
</evidence>
<keyword evidence="6 12" id="KW-0067">ATP-binding</keyword>
<reference evidence="16" key="2">
    <citation type="journal article" date="2017" name="Plant Physiol. Biochem.">
        <title>Differential oxidative and antioxidative response of duckweed Lemna minor toward plant growth promoting/inhibiting bacteria.</title>
        <authorList>
            <person name="Ishizawa H."/>
            <person name="Kuroda M."/>
            <person name="Morikawa M."/>
            <person name="Ike M."/>
        </authorList>
    </citation>
    <scope>NUCLEOTIDE SEQUENCE [LARGE SCALE GENOMIC DNA]</scope>
    <source>
        <strain evidence="16">M6</strain>
    </source>
</reference>
<dbReference type="GO" id="GO:0034605">
    <property type="term" value="P:cellular response to heat"/>
    <property type="evidence" value="ECO:0007669"/>
    <property type="project" value="TreeGrafter"/>
</dbReference>
<dbReference type="FunFam" id="3.40.50.300:FF:000010">
    <property type="entry name" value="Chaperone clpB 1, putative"/>
    <property type="match status" value="1"/>
</dbReference>
<comment type="similarity">
    <text evidence="2 12">Belongs to the ClpA/ClpB family.</text>
</comment>
<dbReference type="EMBL" id="AP018827">
    <property type="protein sequence ID" value="BBF79773.1"/>
    <property type="molecule type" value="Genomic_DNA"/>
</dbReference>
<dbReference type="RefSeq" id="WP_126419803.1">
    <property type="nucleotide sequence ID" value="NZ_AP018827.1"/>
</dbReference>
<feature type="domain" description="Clp R" evidence="14">
    <location>
        <begin position="3"/>
        <end position="145"/>
    </location>
</feature>
<keyword evidence="8 12" id="KW-0143">Chaperone</keyword>
<dbReference type="SMART" id="SM00382">
    <property type="entry name" value="AAA"/>
    <property type="match status" value="2"/>
</dbReference>
<dbReference type="InterPro" id="IPR018368">
    <property type="entry name" value="ClpA/B_CS1"/>
</dbReference>
<dbReference type="InterPro" id="IPR036628">
    <property type="entry name" value="Clp_N_dom_sf"/>
</dbReference>
<keyword evidence="13" id="KW-0346">Stress response</keyword>
<dbReference type="InterPro" id="IPR001270">
    <property type="entry name" value="ClpA/B"/>
</dbReference>
<feature type="coiled-coil region" evidence="13">
    <location>
        <begin position="411"/>
        <end position="491"/>
    </location>
</feature>
<dbReference type="Gene3D" id="1.10.8.60">
    <property type="match status" value="1"/>
</dbReference>
<dbReference type="GO" id="GO:0042026">
    <property type="term" value="P:protein refolding"/>
    <property type="evidence" value="ECO:0007669"/>
    <property type="project" value="UniProtKB-UniRule"/>
</dbReference>
<dbReference type="PRINTS" id="PR00300">
    <property type="entry name" value="CLPPROTEASEA"/>
</dbReference>
<accession>A0A3G9G3Z0</accession>
<dbReference type="GO" id="GO:0005737">
    <property type="term" value="C:cytoplasm"/>
    <property type="evidence" value="ECO:0007669"/>
    <property type="project" value="UniProtKB-SubCell"/>
</dbReference>
<organism evidence="15 16">
    <name type="scientific">Asticcacaulis excentricus</name>
    <dbReference type="NCBI Taxonomy" id="78587"/>
    <lineage>
        <taxon>Bacteria</taxon>
        <taxon>Pseudomonadati</taxon>
        <taxon>Pseudomonadota</taxon>
        <taxon>Alphaproteobacteria</taxon>
        <taxon>Caulobacterales</taxon>
        <taxon>Caulobacteraceae</taxon>
        <taxon>Asticcacaulis</taxon>
    </lineage>
</organism>
<evidence type="ECO:0000256" key="3">
    <source>
        <dbReference type="ARBA" id="ARBA00017574"/>
    </source>
</evidence>
<dbReference type="Pfam" id="PF17871">
    <property type="entry name" value="AAA_lid_9"/>
    <property type="match status" value="1"/>
</dbReference>
<dbReference type="Gene3D" id="1.10.1780.10">
    <property type="entry name" value="Clp, N-terminal domain"/>
    <property type="match status" value="1"/>
</dbReference>
<dbReference type="Pfam" id="PF00004">
    <property type="entry name" value="AAA"/>
    <property type="match status" value="1"/>
</dbReference>
<name>A0A3G9G3Z0_9CAUL</name>
<protein>
    <recommendedName>
        <fullName evidence="3 13">Chaperone protein ClpB</fullName>
    </recommendedName>
</protein>
<comment type="function">
    <text evidence="9">Part of a stress-induced multi-chaperone system, it is involved in the recovery of the cell from heat-induced damage, in cooperation with DnaK, DnaJ and GrpE. Acts before DnaK, in the processing of protein aggregates. Protein binding stimulates the ATPase activity; ATP hydrolysis unfolds the denatured protein aggregates, which probably helps expose new hydrophobic binding sites on the surface of ClpB-bound aggregates, contributing to the solubilization and refolding of denatured protein aggregates by DnaK.</text>
</comment>
<keyword evidence="4 11" id="KW-0677">Repeat</keyword>
<comment type="subunit">
    <text evidence="10">Homohexamer. The oligomerization is ATP-dependent.</text>
</comment>
<evidence type="ECO:0000256" key="10">
    <source>
        <dbReference type="ARBA" id="ARBA00026057"/>
    </source>
</evidence>
<evidence type="ECO:0000256" key="2">
    <source>
        <dbReference type="ARBA" id="ARBA00008675"/>
    </source>
</evidence>
<comment type="subcellular location">
    <subcellularLocation>
        <location evidence="1 13">Cytoplasm</location>
    </subcellularLocation>
</comment>
<comment type="subunit">
    <text evidence="13">Homohexamer; The oligomerization is ATP-dependent.</text>
</comment>
<dbReference type="PROSITE" id="PS00870">
    <property type="entry name" value="CLPAB_1"/>
    <property type="match status" value="1"/>
</dbReference>
<sequence length="859" mass="94795">MNIEKYSEKTQKLIQSAQAIAQSRNHQYFTPLHLLKALTEDRESVARPLIERAGGRPEAFVGAVDTALNKLPSVTGGTQQLYMHNDTAKAFTEAENDANKAGDAFVTADRLLVAALNNSDGAALLKATGTSLGALKDAQKEFRKGKPANSANAEAGFDALNKYARDLTQAALDGKIDPVIGRDEEIRRTIQVLARRTKNNPVLIGEPGVGKTAIVEGLAQRIINGDVPESLKDKKLLSLDMGALIAGAKYRGEFEERLKAVLNEVTQAEGQIVLFIDEMHTLVGAGKSDGAMDASNLLKPALARGELHCVGATTLDEYQKHVEKDPALARRFQPVFVQEPTVEDTISILRGLKEKYEVHHGVKISDSAIVAAATLSNRYIADRFLPDKAIDLIDEAGSRVRMAVDSKPEELDELDRRIVQLKIEREALQKESDQGSKTRLEKLNEELGDLEGKSAQLTARWQSEKDKVGAASRAREALDRARIELQSAQRSGDLQRASEILYGQIPQLEKRVSEAETKSEEAPLTPEVVDSAQIAQVVSRWTGIPVDKMLEGERDKLLRMEDELRKRVVGQDEALEAVSDAVRRARAGLKDPNRPIGSFLFLGPTGVGKTELNKALAEFLFDDETAITRLDMSEYMEKHAVSRMIGAPPGYVGYDEGGALTEAVRRRPYQVVLFDEVEKAHPDVFNVLLQVLDDGRLTDGQGRVVDFRNTLIVMTSNLGSQYLVNMTDDADIEQVRPLVMDEVKRHFRPEFLNRIDETILFHRLGRAQMGNIVRIQLKGLEKLLKDRQMTLAIDDAALNHLAELGYEPAYGARPLKRVIQKQLVDAIAKRILVGEFADGDVISVSFDGDHLVIGKPTVN</sequence>
<evidence type="ECO:0000256" key="6">
    <source>
        <dbReference type="ARBA" id="ARBA00022840"/>
    </source>
</evidence>
<evidence type="ECO:0000256" key="7">
    <source>
        <dbReference type="ARBA" id="ARBA00023054"/>
    </source>
</evidence>
<reference evidence="16" key="1">
    <citation type="journal article" date="2017" name="Biotechnol. Biofuels">
        <title>Evaluation of environmental bacterial communities as a factor affecting the growth of duckweed Lemna minor.</title>
        <authorList>
            <person name="Ishizawa H."/>
            <person name="Kuroda M."/>
            <person name="Morikawa M."/>
            <person name="Ike M."/>
        </authorList>
    </citation>
    <scope>NUCLEOTIDE SEQUENCE [LARGE SCALE GENOMIC DNA]</scope>
    <source>
        <strain evidence="16">M6</strain>
    </source>
</reference>
<dbReference type="InterPro" id="IPR017730">
    <property type="entry name" value="Chaperonin_ClpB"/>
</dbReference>
<dbReference type="InterPro" id="IPR027417">
    <property type="entry name" value="P-loop_NTPase"/>
</dbReference>
<dbReference type="PROSITE" id="PS00871">
    <property type="entry name" value="CLPAB_2"/>
    <property type="match status" value="1"/>
</dbReference>
<gene>
    <name evidence="13" type="primary">clpB</name>
    <name evidence="15" type="ORF">EM6_0345</name>
</gene>
<dbReference type="PANTHER" id="PTHR11638">
    <property type="entry name" value="ATP-DEPENDENT CLP PROTEASE"/>
    <property type="match status" value="1"/>
</dbReference>
<dbReference type="OrthoDB" id="9803641at2"/>
<dbReference type="SUPFAM" id="SSF81923">
    <property type="entry name" value="Double Clp-N motif"/>
    <property type="match status" value="1"/>
</dbReference>
<dbReference type="GO" id="GO:0016887">
    <property type="term" value="F:ATP hydrolysis activity"/>
    <property type="evidence" value="ECO:0007669"/>
    <property type="project" value="InterPro"/>
</dbReference>
<keyword evidence="7 13" id="KW-0175">Coiled coil</keyword>
<evidence type="ECO:0000256" key="4">
    <source>
        <dbReference type="ARBA" id="ARBA00022737"/>
    </source>
</evidence>
<dbReference type="AlphaFoldDB" id="A0A3G9G3Z0"/>
<keyword evidence="13" id="KW-0963">Cytoplasm</keyword>
<keyword evidence="5 12" id="KW-0547">Nucleotide-binding</keyword>
<evidence type="ECO:0000313" key="15">
    <source>
        <dbReference type="EMBL" id="BBF79773.1"/>
    </source>
</evidence>
<dbReference type="Gene3D" id="3.40.50.300">
    <property type="entry name" value="P-loop containing nucleotide triphosphate hydrolases"/>
    <property type="match status" value="3"/>
</dbReference>
<dbReference type="Pfam" id="PF10431">
    <property type="entry name" value="ClpB_D2-small"/>
    <property type="match status" value="1"/>
</dbReference>
<evidence type="ECO:0000256" key="13">
    <source>
        <dbReference type="RuleBase" id="RU362034"/>
    </source>
</evidence>
<dbReference type="GO" id="GO:0005524">
    <property type="term" value="F:ATP binding"/>
    <property type="evidence" value="ECO:0007669"/>
    <property type="project" value="UniProtKB-UniRule"/>
</dbReference>
<dbReference type="InterPro" id="IPR019489">
    <property type="entry name" value="Clp_ATPase_C"/>
</dbReference>
<dbReference type="InterPro" id="IPR004176">
    <property type="entry name" value="Clp_R_N"/>
</dbReference>
<dbReference type="Proteomes" id="UP000278756">
    <property type="component" value="Chromosome 1"/>
</dbReference>
<proteinExistence type="inferred from homology"/>
<dbReference type="PROSITE" id="PS51903">
    <property type="entry name" value="CLP_R"/>
    <property type="match status" value="1"/>
</dbReference>
<evidence type="ECO:0000313" key="16">
    <source>
        <dbReference type="Proteomes" id="UP000278756"/>
    </source>
</evidence>
<dbReference type="InterPro" id="IPR041546">
    <property type="entry name" value="ClpA/ClpB_AAA_lid"/>
</dbReference>
<dbReference type="InterPro" id="IPR003959">
    <property type="entry name" value="ATPase_AAA_core"/>
</dbReference>
<dbReference type="CDD" id="cd19499">
    <property type="entry name" value="RecA-like_ClpB_Hsp104-like"/>
    <property type="match status" value="1"/>
</dbReference>
<evidence type="ECO:0000259" key="14">
    <source>
        <dbReference type="PROSITE" id="PS51903"/>
    </source>
</evidence>
<dbReference type="SUPFAM" id="SSF52540">
    <property type="entry name" value="P-loop containing nucleoside triphosphate hydrolases"/>
    <property type="match status" value="2"/>
</dbReference>
<dbReference type="FunFam" id="3.40.50.300:FF:000120">
    <property type="entry name" value="ATP-dependent chaperone ClpB"/>
    <property type="match status" value="1"/>
</dbReference>